<accession>A0A455SHR8</accession>
<feature type="domain" description="DUF4180" evidence="1">
    <location>
        <begin position="17"/>
        <end position="58"/>
    </location>
</feature>
<gene>
    <name evidence="2" type="ORF">KTC_18610</name>
</gene>
<dbReference type="AlphaFoldDB" id="A0A455SHR8"/>
<sequence length="59" mass="6995">MRHASPYLKTGAFWRFLVNYRCRVAILDDISQYVAQSRGFRDFVYDTNNGDQLWFASNL</sequence>
<dbReference type="InterPro" id="IPR025438">
    <property type="entry name" value="DUF4180"/>
</dbReference>
<protein>
    <recommendedName>
        <fullName evidence="1">DUF4180 domain-containing protein</fullName>
    </recommendedName>
</protein>
<evidence type="ECO:0000259" key="1">
    <source>
        <dbReference type="Pfam" id="PF13788"/>
    </source>
</evidence>
<proteinExistence type="predicted"/>
<reference evidence="2" key="1">
    <citation type="submission" date="2018-12" db="EMBL/GenBank/DDBJ databases">
        <title>Novel natural products biosynthetic potential of the class Ktedonobacteria.</title>
        <authorList>
            <person name="Zheng Y."/>
            <person name="Saitou A."/>
            <person name="Wang C.M."/>
            <person name="Toyoda A."/>
            <person name="Minakuchi Y."/>
            <person name="Sekiguchi Y."/>
            <person name="Ueda K."/>
            <person name="Takano H."/>
            <person name="Sakai Y."/>
            <person name="Yokota A."/>
            <person name="Yabe S."/>
        </authorList>
    </citation>
    <scope>NUCLEOTIDE SEQUENCE</scope>
    <source>
        <strain evidence="2">COM3</strain>
    </source>
</reference>
<evidence type="ECO:0000313" key="2">
    <source>
        <dbReference type="EMBL" id="BBH87110.1"/>
    </source>
</evidence>
<name>A0A455SHR8_9CHLR</name>
<dbReference type="EMBL" id="AP019376">
    <property type="protein sequence ID" value="BBH87110.1"/>
    <property type="molecule type" value="Genomic_DNA"/>
</dbReference>
<organism evidence="2">
    <name type="scientific">Thermosporothrix sp. COM3</name>
    <dbReference type="NCBI Taxonomy" id="2490863"/>
    <lineage>
        <taxon>Bacteria</taxon>
        <taxon>Bacillati</taxon>
        <taxon>Chloroflexota</taxon>
        <taxon>Ktedonobacteria</taxon>
        <taxon>Ktedonobacterales</taxon>
        <taxon>Thermosporotrichaceae</taxon>
        <taxon>Thermosporothrix</taxon>
    </lineage>
</organism>
<dbReference type="Pfam" id="PF13788">
    <property type="entry name" value="DUF4180"/>
    <property type="match status" value="1"/>
</dbReference>